<proteinExistence type="predicted"/>
<evidence type="ECO:0000313" key="3">
    <source>
        <dbReference type="Proteomes" id="UP000261325"/>
    </source>
</evidence>
<comment type="caution">
    <text evidence="2">The sequence shown here is derived from an EMBL/GenBank/DDBJ whole genome shotgun (WGS) entry which is preliminary data.</text>
</comment>
<gene>
    <name evidence="2" type="ORF">DCF82_01310</name>
</gene>
<feature type="non-terminal residue" evidence="2">
    <location>
        <position position="1"/>
    </location>
</feature>
<organism evidence="2 3">
    <name type="scientific">Marinobacter nauticus</name>
    <name type="common">Marinobacter hydrocarbonoclasticus</name>
    <name type="synonym">Marinobacter aquaeolei</name>
    <dbReference type="NCBI Taxonomy" id="2743"/>
    <lineage>
        <taxon>Bacteria</taxon>
        <taxon>Pseudomonadati</taxon>
        <taxon>Pseudomonadota</taxon>
        <taxon>Gammaproteobacteria</taxon>
        <taxon>Pseudomonadales</taxon>
        <taxon>Marinobacteraceae</taxon>
        <taxon>Marinobacter</taxon>
    </lineage>
</organism>
<accession>A0A3B8WFC9</accession>
<evidence type="ECO:0000313" key="2">
    <source>
        <dbReference type="EMBL" id="HAC26452.1"/>
    </source>
</evidence>
<feature type="domain" description="Glutamate/phenylalanine/leucine/valine/L-tryptophan dehydrogenase C-terminal" evidence="1">
    <location>
        <begin position="1"/>
        <end position="66"/>
    </location>
</feature>
<dbReference type="GO" id="GO:0016491">
    <property type="term" value="F:oxidoreductase activity"/>
    <property type="evidence" value="ECO:0007669"/>
    <property type="project" value="InterPro"/>
</dbReference>
<dbReference type="Gene3D" id="3.40.50.720">
    <property type="entry name" value="NAD(P)-binding Rossmann-like Domain"/>
    <property type="match status" value="1"/>
</dbReference>
<reference evidence="2 3" key="1">
    <citation type="journal article" date="2018" name="Nat. Biotechnol.">
        <title>A standardized bacterial taxonomy based on genome phylogeny substantially revises the tree of life.</title>
        <authorList>
            <person name="Parks D.H."/>
            <person name="Chuvochina M."/>
            <person name="Waite D.W."/>
            <person name="Rinke C."/>
            <person name="Skarshewski A."/>
            <person name="Chaumeil P.A."/>
            <person name="Hugenholtz P."/>
        </authorList>
    </citation>
    <scope>NUCLEOTIDE SEQUENCE [LARGE SCALE GENOMIC DNA]</scope>
    <source>
        <strain evidence="2">UBA9049</strain>
    </source>
</reference>
<dbReference type="SUPFAM" id="SSF51735">
    <property type="entry name" value="NAD(P)-binding Rossmann-fold domains"/>
    <property type="match status" value="1"/>
</dbReference>
<name>A0A3B8WFC9_MARNT</name>
<dbReference type="AlphaFoldDB" id="A0A3B8WFC9"/>
<protein>
    <submittedName>
        <fullName evidence="2">Glutamate dehydrogenase</fullName>
    </submittedName>
</protein>
<sequence length="68" mass="8010">VSYFEWTQNLYQHTWDMDRVNDELSKIMTRAFTSVKDRVQAEGVTYREAAFLIGLERVAHVAELRGFI</sequence>
<dbReference type="EMBL" id="DLYI01000013">
    <property type="protein sequence ID" value="HAC26452.1"/>
    <property type="molecule type" value="Genomic_DNA"/>
</dbReference>
<dbReference type="GO" id="GO:0006520">
    <property type="term" value="P:amino acid metabolic process"/>
    <property type="evidence" value="ECO:0007669"/>
    <property type="project" value="InterPro"/>
</dbReference>
<evidence type="ECO:0000259" key="1">
    <source>
        <dbReference type="Pfam" id="PF00208"/>
    </source>
</evidence>
<dbReference type="Proteomes" id="UP000261325">
    <property type="component" value="Unassembled WGS sequence"/>
</dbReference>
<dbReference type="InterPro" id="IPR006096">
    <property type="entry name" value="Glu/Leu/Phe/Val/Trp_DH_C"/>
</dbReference>
<dbReference type="InterPro" id="IPR036291">
    <property type="entry name" value="NAD(P)-bd_dom_sf"/>
</dbReference>
<dbReference type="Pfam" id="PF00208">
    <property type="entry name" value="ELFV_dehydrog"/>
    <property type="match status" value="1"/>
</dbReference>